<dbReference type="Pfam" id="PF16363">
    <property type="entry name" value="GDP_Man_Dehyd"/>
    <property type="match status" value="1"/>
</dbReference>
<proteinExistence type="predicted"/>
<dbReference type="InterPro" id="IPR016040">
    <property type="entry name" value="NAD(P)-bd_dom"/>
</dbReference>
<dbReference type="InterPro" id="IPR036291">
    <property type="entry name" value="NAD(P)-bd_dom_sf"/>
</dbReference>
<dbReference type="Gene3D" id="3.40.50.720">
    <property type="entry name" value="NAD(P)-binding Rossmann-like Domain"/>
    <property type="match status" value="1"/>
</dbReference>
<evidence type="ECO:0000259" key="1">
    <source>
        <dbReference type="Pfam" id="PF16363"/>
    </source>
</evidence>
<accession>V9W3N3</accession>
<organism evidence="2 3">
    <name type="scientific">Paenibacillus larvae subsp. larvae DSM 25430</name>
    <dbReference type="NCBI Taxonomy" id="697284"/>
    <lineage>
        <taxon>Bacteria</taxon>
        <taxon>Bacillati</taxon>
        <taxon>Bacillota</taxon>
        <taxon>Bacilli</taxon>
        <taxon>Bacillales</taxon>
        <taxon>Paenibacillaceae</taxon>
        <taxon>Paenibacillus</taxon>
    </lineage>
</organism>
<dbReference type="AlphaFoldDB" id="V9W3N3"/>
<keyword evidence="3" id="KW-1185">Reference proteome</keyword>
<protein>
    <recommendedName>
        <fullName evidence="1">NAD(P)-binding domain-containing protein</fullName>
    </recommendedName>
</protein>
<dbReference type="KEGG" id="plv:ERIC2_c07250"/>
<feature type="domain" description="NAD(P)-binding" evidence="1">
    <location>
        <begin position="4"/>
        <end position="119"/>
    </location>
</feature>
<sequence>MPPKSHVDRSIADPQSFVRTNVLGTQVLLEAAQRQGVTRFIQISTDEVYGTLGPEGLFTETTPLEPNSPYSASKAGADLLARAYFETYGFPVIVTRCSNNYGPFQFPERLIPTLITQASRFPYTATA</sequence>
<dbReference type="Proteomes" id="UP000029431">
    <property type="component" value="Chromosome"/>
</dbReference>
<name>V9W3N3_9BACL</name>
<dbReference type="PANTHER" id="PTHR43000">
    <property type="entry name" value="DTDP-D-GLUCOSE 4,6-DEHYDRATASE-RELATED"/>
    <property type="match status" value="1"/>
</dbReference>
<reference evidence="2 3" key="1">
    <citation type="journal article" date="2014" name="PLoS ONE">
        <title>How to Kill the Honey Bee Larva: Genomic Potential and Virulence Mechanisms of Paenibacillus larvae.</title>
        <authorList>
            <person name="Djukic M."/>
            <person name="Brzuszkiewicz E."/>
            <person name="Funfhaus A."/>
            <person name="Voss J."/>
            <person name="Gollnow K."/>
            <person name="Poppinga L."/>
            <person name="Liesegang H."/>
            <person name="Garcia-Gonzalez E."/>
            <person name="Genersch E."/>
            <person name="Daniel R."/>
        </authorList>
    </citation>
    <scope>NUCLEOTIDE SEQUENCE [LARGE SCALE GENOMIC DNA]</scope>
    <source>
        <strain evidence="2 3">DSM 25430</strain>
    </source>
</reference>
<gene>
    <name evidence="2" type="ORF">ERIC2_c07250</name>
</gene>
<dbReference type="eggNOG" id="COG1088">
    <property type="taxonomic scope" value="Bacteria"/>
</dbReference>
<dbReference type="HOGENOM" id="CLU_1968360_0_0_9"/>
<dbReference type="Gene3D" id="3.90.25.10">
    <property type="entry name" value="UDP-galactose 4-epimerase, domain 1"/>
    <property type="match status" value="1"/>
</dbReference>
<dbReference type="SUPFAM" id="SSF51735">
    <property type="entry name" value="NAD(P)-binding Rossmann-fold domains"/>
    <property type="match status" value="1"/>
</dbReference>
<dbReference type="EMBL" id="CP003355">
    <property type="protein sequence ID" value="AHD04564.1"/>
    <property type="molecule type" value="Genomic_DNA"/>
</dbReference>
<evidence type="ECO:0000313" key="2">
    <source>
        <dbReference type="EMBL" id="AHD04564.1"/>
    </source>
</evidence>
<evidence type="ECO:0000313" key="3">
    <source>
        <dbReference type="Proteomes" id="UP000029431"/>
    </source>
</evidence>